<dbReference type="Gramene" id="mRNA:HanXRQr2_Chr08g0346221">
    <property type="protein sequence ID" value="CDS:HanXRQr2_Chr08g0346221.1"/>
    <property type="gene ID" value="HanXRQr2_Chr08g0346221"/>
</dbReference>
<dbReference type="EMBL" id="CM007897">
    <property type="protein sequence ID" value="OTG19083.1"/>
    <property type="molecule type" value="Genomic_DNA"/>
</dbReference>
<evidence type="ECO:0000313" key="3">
    <source>
        <dbReference type="Proteomes" id="UP000215914"/>
    </source>
</evidence>
<reference evidence="2" key="2">
    <citation type="submission" date="2017-02" db="EMBL/GenBank/DDBJ databases">
        <title>Sunflower complete genome.</title>
        <authorList>
            <person name="Langlade N."/>
            <person name="Munos S."/>
        </authorList>
    </citation>
    <scope>NUCLEOTIDE SEQUENCE [LARGE SCALE GENOMIC DNA]</scope>
    <source>
        <tissue evidence="2">Leaves</tissue>
    </source>
</reference>
<name>A0A251U7T3_HELAN</name>
<dbReference type="AlphaFoldDB" id="A0A251U7T3"/>
<dbReference type="EMBL" id="MNCJ02000323">
    <property type="protein sequence ID" value="KAF5795999.1"/>
    <property type="molecule type" value="Genomic_DNA"/>
</dbReference>
<evidence type="ECO:0000313" key="1">
    <source>
        <dbReference type="EMBL" id="KAF5795999.1"/>
    </source>
</evidence>
<reference evidence="1" key="3">
    <citation type="submission" date="2020-06" db="EMBL/GenBank/DDBJ databases">
        <title>Helianthus annuus Genome sequencing and assembly Release 2.</title>
        <authorList>
            <person name="Gouzy J."/>
            <person name="Langlade N."/>
            <person name="Munos S."/>
        </authorList>
    </citation>
    <scope>NUCLEOTIDE SEQUENCE</scope>
    <source>
        <tissue evidence="1">Leaves</tissue>
    </source>
</reference>
<dbReference type="InParanoid" id="A0A251U7T3"/>
<evidence type="ECO:0000313" key="2">
    <source>
        <dbReference type="EMBL" id="OTG19083.1"/>
    </source>
</evidence>
<accession>A0A251U7T3</accession>
<organism evidence="2 3">
    <name type="scientific">Helianthus annuus</name>
    <name type="common">Common sunflower</name>
    <dbReference type="NCBI Taxonomy" id="4232"/>
    <lineage>
        <taxon>Eukaryota</taxon>
        <taxon>Viridiplantae</taxon>
        <taxon>Streptophyta</taxon>
        <taxon>Embryophyta</taxon>
        <taxon>Tracheophyta</taxon>
        <taxon>Spermatophyta</taxon>
        <taxon>Magnoliopsida</taxon>
        <taxon>eudicotyledons</taxon>
        <taxon>Gunneridae</taxon>
        <taxon>Pentapetalae</taxon>
        <taxon>asterids</taxon>
        <taxon>campanulids</taxon>
        <taxon>Asterales</taxon>
        <taxon>Asteraceae</taxon>
        <taxon>Asteroideae</taxon>
        <taxon>Heliantheae alliance</taxon>
        <taxon>Heliantheae</taxon>
        <taxon>Helianthus</taxon>
    </lineage>
</organism>
<proteinExistence type="predicted"/>
<keyword evidence="3" id="KW-1185">Reference proteome</keyword>
<reference evidence="1 3" key="1">
    <citation type="journal article" date="2017" name="Nature">
        <title>The sunflower genome provides insights into oil metabolism, flowering and Asterid evolution.</title>
        <authorList>
            <person name="Badouin H."/>
            <person name="Gouzy J."/>
            <person name="Grassa C.J."/>
            <person name="Murat F."/>
            <person name="Staton S.E."/>
            <person name="Cottret L."/>
            <person name="Lelandais-Briere C."/>
            <person name="Owens G.L."/>
            <person name="Carrere S."/>
            <person name="Mayjonade B."/>
            <person name="Legrand L."/>
            <person name="Gill N."/>
            <person name="Kane N.C."/>
            <person name="Bowers J.E."/>
            <person name="Hubner S."/>
            <person name="Bellec A."/>
            <person name="Berard A."/>
            <person name="Berges H."/>
            <person name="Blanchet N."/>
            <person name="Boniface M.C."/>
            <person name="Brunel D."/>
            <person name="Catrice O."/>
            <person name="Chaidir N."/>
            <person name="Claudel C."/>
            <person name="Donnadieu C."/>
            <person name="Faraut T."/>
            <person name="Fievet G."/>
            <person name="Helmstetter N."/>
            <person name="King M."/>
            <person name="Knapp S.J."/>
            <person name="Lai Z."/>
            <person name="Le Paslier M.C."/>
            <person name="Lippi Y."/>
            <person name="Lorenzon L."/>
            <person name="Mandel J.R."/>
            <person name="Marage G."/>
            <person name="Marchand G."/>
            <person name="Marquand E."/>
            <person name="Bret-Mestries E."/>
            <person name="Morien E."/>
            <person name="Nambeesan S."/>
            <person name="Nguyen T."/>
            <person name="Pegot-Espagnet P."/>
            <person name="Pouilly N."/>
            <person name="Raftis F."/>
            <person name="Sallet E."/>
            <person name="Schiex T."/>
            <person name="Thomas J."/>
            <person name="Vandecasteele C."/>
            <person name="Vares D."/>
            <person name="Vear F."/>
            <person name="Vautrin S."/>
            <person name="Crespi M."/>
            <person name="Mangin B."/>
            <person name="Burke J.M."/>
            <person name="Salse J."/>
            <person name="Munos S."/>
            <person name="Vincourt P."/>
            <person name="Rieseberg L.H."/>
            <person name="Langlade N.B."/>
        </authorList>
    </citation>
    <scope>NUCLEOTIDE SEQUENCE [LARGE SCALE GENOMIC DNA]</scope>
    <source>
        <strain evidence="3">cv. SF193</strain>
        <tissue evidence="1">Leaves</tissue>
    </source>
</reference>
<sequence>MAGGSRVPAAVPVTSIGRFSRRNSLSDLGGDRFITKHAFLFGTPTSTTPTKTLTSMFNFILHASSSCSDCNYTIKTDRSDIRETMMMGDDVDDDGDG</sequence>
<protein>
    <submittedName>
        <fullName evidence="2">Uncharacterized protein</fullName>
    </submittedName>
</protein>
<dbReference type="Proteomes" id="UP000215914">
    <property type="component" value="Chromosome 8"/>
</dbReference>
<gene>
    <name evidence="2" type="ORF">HannXRQ_Chr08g0230131</name>
    <name evidence="1" type="ORF">HanXRQr2_Chr08g0346221</name>
</gene>